<comment type="similarity">
    <text evidence="1 8">Belongs to the NTAQ1 family.</text>
</comment>
<keyword evidence="11" id="KW-1185">Reference proteome</keyword>
<proteinExistence type="inferred from homology"/>
<dbReference type="PANTHER" id="PTHR13035">
    <property type="entry name" value="PROTEIN N-TERMINAL GLUTAMINE AMIDOHYDROLASE"/>
    <property type="match status" value="1"/>
</dbReference>
<dbReference type="InterPro" id="IPR039733">
    <property type="entry name" value="NTAQ1"/>
</dbReference>
<keyword evidence="5 8" id="KW-0378">Hydrolase</keyword>
<dbReference type="PANTHER" id="PTHR13035:SF0">
    <property type="entry name" value="PROTEIN N-TERMINAL GLUTAMINE AMIDOHYDROLASE"/>
    <property type="match status" value="1"/>
</dbReference>
<dbReference type="InterPro" id="IPR023128">
    <property type="entry name" value="Prot_N_Gln_amidohydro_ab_roll"/>
</dbReference>
<reference evidence="10 11" key="1">
    <citation type="journal article" date="2018" name="Nat. Ecol. Evol.">
        <title>Pezizomycetes genomes reveal the molecular basis of ectomycorrhizal truffle lifestyle.</title>
        <authorList>
            <person name="Murat C."/>
            <person name="Payen T."/>
            <person name="Noel B."/>
            <person name="Kuo A."/>
            <person name="Morin E."/>
            <person name="Chen J."/>
            <person name="Kohler A."/>
            <person name="Krizsan K."/>
            <person name="Balestrini R."/>
            <person name="Da Silva C."/>
            <person name="Montanini B."/>
            <person name="Hainaut M."/>
            <person name="Levati E."/>
            <person name="Barry K.W."/>
            <person name="Belfiori B."/>
            <person name="Cichocki N."/>
            <person name="Clum A."/>
            <person name="Dockter R.B."/>
            <person name="Fauchery L."/>
            <person name="Guy J."/>
            <person name="Iotti M."/>
            <person name="Le Tacon F."/>
            <person name="Lindquist E.A."/>
            <person name="Lipzen A."/>
            <person name="Malagnac F."/>
            <person name="Mello A."/>
            <person name="Molinier V."/>
            <person name="Miyauchi S."/>
            <person name="Poulain J."/>
            <person name="Riccioni C."/>
            <person name="Rubini A."/>
            <person name="Sitrit Y."/>
            <person name="Splivallo R."/>
            <person name="Traeger S."/>
            <person name="Wang M."/>
            <person name="Zifcakova L."/>
            <person name="Wipf D."/>
            <person name="Zambonelli A."/>
            <person name="Paolocci F."/>
            <person name="Nowrousian M."/>
            <person name="Ottonello S."/>
            <person name="Baldrian P."/>
            <person name="Spatafora J.W."/>
            <person name="Henrissat B."/>
            <person name="Nagy L.G."/>
            <person name="Aury J.M."/>
            <person name="Wincker P."/>
            <person name="Grigoriev I.V."/>
            <person name="Bonfante P."/>
            <person name="Martin F.M."/>
        </authorList>
    </citation>
    <scope>NUCLEOTIDE SEQUENCE [LARGE SCALE GENOMIC DNA]</scope>
    <source>
        <strain evidence="10 11">120613-1</strain>
    </source>
</reference>
<feature type="domain" description="Protein N-terminal glutamine amidohydrolase alpha beta roll" evidence="9">
    <location>
        <begin position="35"/>
        <end position="237"/>
    </location>
</feature>
<dbReference type="GO" id="GO:0070773">
    <property type="term" value="F:protein-N-terminal glutamine amidohydrolase activity"/>
    <property type="evidence" value="ECO:0007669"/>
    <property type="project" value="UniProtKB-UniRule"/>
</dbReference>
<dbReference type="EMBL" id="ML120368">
    <property type="protein sequence ID" value="RPB02366.1"/>
    <property type="molecule type" value="Genomic_DNA"/>
</dbReference>
<dbReference type="GO" id="GO:0008418">
    <property type="term" value="F:protein-N-terminal asparagine amidohydrolase activity"/>
    <property type="evidence" value="ECO:0007669"/>
    <property type="project" value="UniProtKB-UniRule"/>
</dbReference>
<comment type="catalytic activity">
    <reaction evidence="7 8">
        <text>N-terminal L-glutaminyl-[protein] + H2O = N-terminal L-glutamyl-[protein] + NH4(+)</text>
        <dbReference type="Rhea" id="RHEA:50680"/>
        <dbReference type="Rhea" id="RHEA-COMP:12668"/>
        <dbReference type="Rhea" id="RHEA-COMP:12777"/>
        <dbReference type="ChEBI" id="CHEBI:15377"/>
        <dbReference type="ChEBI" id="CHEBI:28938"/>
        <dbReference type="ChEBI" id="CHEBI:64721"/>
        <dbReference type="ChEBI" id="CHEBI:64722"/>
        <dbReference type="EC" id="3.5.1.122"/>
    </reaction>
</comment>
<dbReference type="AlphaFoldDB" id="A0A3N4JVJ2"/>
<evidence type="ECO:0000256" key="4">
    <source>
        <dbReference type="ARBA" id="ARBA00021247"/>
    </source>
</evidence>
<organism evidence="10 11">
    <name type="scientific">Choiromyces venosus 120613-1</name>
    <dbReference type="NCBI Taxonomy" id="1336337"/>
    <lineage>
        <taxon>Eukaryota</taxon>
        <taxon>Fungi</taxon>
        <taxon>Dikarya</taxon>
        <taxon>Ascomycota</taxon>
        <taxon>Pezizomycotina</taxon>
        <taxon>Pezizomycetes</taxon>
        <taxon>Pezizales</taxon>
        <taxon>Tuberaceae</taxon>
        <taxon>Choiromyces</taxon>
    </lineage>
</organism>
<accession>A0A3N4JVJ2</accession>
<dbReference type="InterPro" id="IPR037132">
    <property type="entry name" value="N_Gln_amidohydro_ab_roll_sf"/>
</dbReference>
<dbReference type="Gene3D" id="3.10.620.10">
    <property type="entry name" value="Protein N-terminal glutamine amidohydrolase, alpha beta roll"/>
    <property type="match status" value="1"/>
</dbReference>
<dbReference type="EC" id="3.5.1.122" evidence="3 8"/>
<evidence type="ECO:0000256" key="7">
    <source>
        <dbReference type="ARBA" id="ARBA00048768"/>
    </source>
</evidence>
<evidence type="ECO:0000256" key="6">
    <source>
        <dbReference type="ARBA" id="ARBA00029677"/>
    </source>
</evidence>
<evidence type="ECO:0000256" key="2">
    <source>
        <dbReference type="ARBA" id="ARBA00011245"/>
    </source>
</evidence>
<dbReference type="Proteomes" id="UP000276215">
    <property type="component" value="Unassembled WGS sequence"/>
</dbReference>
<evidence type="ECO:0000259" key="9">
    <source>
        <dbReference type="Pfam" id="PF09764"/>
    </source>
</evidence>
<evidence type="ECO:0000313" key="10">
    <source>
        <dbReference type="EMBL" id="RPB02366.1"/>
    </source>
</evidence>
<comment type="function">
    <text evidence="8">Mediates the side-chain deamidation of N-terminal glutamine residues to glutamate, an important step in N-end rule pathway of protein degradation. Conversion of the resulting N-terminal glutamine to glutamate renders the protein susceptible to arginylation, polyubiquitination and degradation as specified by the N-end rule. Does not act on substrates with internal or C-terminal glutamine and does not act on non-glutamine residues in any position.</text>
</comment>
<name>A0A3N4JVJ2_9PEZI</name>
<gene>
    <name evidence="10" type="ORF">L873DRAFT_1787737</name>
</gene>
<dbReference type="GO" id="GO:0005634">
    <property type="term" value="C:nucleus"/>
    <property type="evidence" value="ECO:0007669"/>
    <property type="project" value="TreeGrafter"/>
</dbReference>
<evidence type="ECO:0000256" key="1">
    <source>
        <dbReference type="ARBA" id="ARBA00008985"/>
    </source>
</evidence>
<evidence type="ECO:0000313" key="11">
    <source>
        <dbReference type="Proteomes" id="UP000276215"/>
    </source>
</evidence>
<evidence type="ECO:0000256" key="8">
    <source>
        <dbReference type="RuleBase" id="RU367082"/>
    </source>
</evidence>
<dbReference type="Pfam" id="PF09764">
    <property type="entry name" value="Nt_Gln_amidase"/>
    <property type="match status" value="1"/>
</dbReference>
<dbReference type="OrthoDB" id="191192at2759"/>
<sequence>MGSGEPDDGSGGGGSGGEGVRGGLLGVLKREKLVYTRCYCEENIYCLVRDRVPPELRKYFTVVFISNTMKTIPLYYQKASKYPPLPVTWDYHVLLLSHPTPSSPATVYDFDTTLPFPTPFPEYHSKTLYGPPITSLETYLNDQGINIDPVQIYSYVANRPRFFRLIAASEYLRTFASSRKHMMDEEEKGWLAEPPGYPPIRCEVGEDTLGMFLDFTGEGEGDESGWGRVVDEEGFWREFAGGVENENESWRKE</sequence>
<dbReference type="STRING" id="1336337.A0A3N4JVJ2"/>
<protein>
    <recommendedName>
        <fullName evidence="4 8">Protein N-terminal glutamine amidohydrolase</fullName>
        <ecNumber evidence="3 8">3.5.1.122</ecNumber>
    </recommendedName>
    <alternativeName>
        <fullName evidence="6 8">Protein NH2-terminal glutamine deamidase</fullName>
    </alternativeName>
</protein>
<evidence type="ECO:0000256" key="3">
    <source>
        <dbReference type="ARBA" id="ARBA00012718"/>
    </source>
</evidence>
<comment type="subunit">
    <text evidence="2 8">Monomer.</text>
</comment>
<evidence type="ECO:0000256" key="5">
    <source>
        <dbReference type="ARBA" id="ARBA00022801"/>
    </source>
</evidence>
<dbReference type="GO" id="GO:0005829">
    <property type="term" value="C:cytosol"/>
    <property type="evidence" value="ECO:0007669"/>
    <property type="project" value="TreeGrafter"/>
</dbReference>